<gene>
    <name evidence="2" type="ORF">Sradi_4032300</name>
</gene>
<evidence type="ECO:0000259" key="1">
    <source>
        <dbReference type="Pfam" id="PF00078"/>
    </source>
</evidence>
<comment type="caution">
    <text evidence="2">The sequence shown here is derived from an EMBL/GenBank/DDBJ whole genome shotgun (WGS) entry which is preliminary data.</text>
</comment>
<name>A0AAW2PLU0_SESRA</name>
<organism evidence="2">
    <name type="scientific">Sesamum radiatum</name>
    <name type="common">Black benniseed</name>
    <dbReference type="NCBI Taxonomy" id="300843"/>
    <lineage>
        <taxon>Eukaryota</taxon>
        <taxon>Viridiplantae</taxon>
        <taxon>Streptophyta</taxon>
        <taxon>Embryophyta</taxon>
        <taxon>Tracheophyta</taxon>
        <taxon>Spermatophyta</taxon>
        <taxon>Magnoliopsida</taxon>
        <taxon>eudicotyledons</taxon>
        <taxon>Gunneridae</taxon>
        <taxon>Pentapetalae</taxon>
        <taxon>asterids</taxon>
        <taxon>lamiids</taxon>
        <taxon>Lamiales</taxon>
        <taxon>Pedaliaceae</taxon>
        <taxon>Sesamum</taxon>
    </lineage>
</organism>
<dbReference type="AlphaFoldDB" id="A0AAW2PLU0"/>
<dbReference type="InterPro" id="IPR043502">
    <property type="entry name" value="DNA/RNA_pol_sf"/>
</dbReference>
<dbReference type="PANTHER" id="PTHR24559">
    <property type="entry name" value="TRANSPOSON TY3-I GAG-POL POLYPROTEIN"/>
    <property type="match status" value="1"/>
</dbReference>
<dbReference type="Gene3D" id="3.10.10.10">
    <property type="entry name" value="HIV Type 1 Reverse Transcriptase, subunit A, domain 1"/>
    <property type="match status" value="1"/>
</dbReference>
<dbReference type="InterPro" id="IPR000477">
    <property type="entry name" value="RT_dom"/>
</dbReference>
<dbReference type="SUPFAM" id="SSF56672">
    <property type="entry name" value="DNA/RNA polymerases"/>
    <property type="match status" value="1"/>
</dbReference>
<dbReference type="InterPro" id="IPR043128">
    <property type="entry name" value="Rev_trsase/Diguanyl_cyclase"/>
</dbReference>
<dbReference type="Pfam" id="PF00078">
    <property type="entry name" value="RVT_1"/>
    <property type="match status" value="1"/>
</dbReference>
<dbReference type="CDD" id="cd01647">
    <property type="entry name" value="RT_LTR"/>
    <property type="match status" value="1"/>
</dbReference>
<dbReference type="EMBL" id="JACGWJ010000017">
    <property type="protein sequence ID" value="KAL0355854.1"/>
    <property type="molecule type" value="Genomic_DNA"/>
</dbReference>
<accession>A0AAW2PLU0</accession>
<dbReference type="InterPro" id="IPR053134">
    <property type="entry name" value="RNA-dir_DNA_polymerase"/>
</dbReference>
<protein>
    <submittedName>
        <fullName evidence="2">Transposon Ty3-G Gag-Pol polyprotein</fullName>
    </submittedName>
</protein>
<proteinExistence type="predicted"/>
<reference evidence="2" key="1">
    <citation type="submission" date="2020-06" db="EMBL/GenBank/DDBJ databases">
        <authorList>
            <person name="Li T."/>
            <person name="Hu X."/>
            <person name="Zhang T."/>
            <person name="Song X."/>
            <person name="Zhang H."/>
            <person name="Dai N."/>
            <person name="Sheng W."/>
            <person name="Hou X."/>
            <person name="Wei L."/>
        </authorList>
    </citation>
    <scope>NUCLEOTIDE SEQUENCE</scope>
    <source>
        <strain evidence="2">G02</strain>
        <tissue evidence="2">Leaf</tissue>
    </source>
</reference>
<feature type="domain" description="Reverse transcriptase" evidence="1">
    <location>
        <begin position="21"/>
        <end position="102"/>
    </location>
</feature>
<reference evidence="2" key="2">
    <citation type="journal article" date="2024" name="Plant">
        <title>Genomic evolution and insights into agronomic trait innovations of Sesamum species.</title>
        <authorList>
            <person name="Miao H."/>
            <person name="Wang L."/>
            <person name="Qu L."/>
            <person name="Liu H."/>
            <person name="Sun Y."/>
            <person name="Le M."/>
            <person name="Wang Q."/>
            <person name="Wei S."/>
            <person name="Zheng Y."/>
            <person name="Lin W."/>
            <person name="Duan Y."/>
            <person name="Cao H."/>
            <person name="Xiong S."/>
            <person name="Wang X."/>
            <person name="Wei L."/>
            <person name="Li C."/>
            <person name="Ma Q."/>
            <person name="Ju M."/>
            <person name="Zhao R."/>
            <person name="Li G."/>
            <person name="Mu C."/>
            <person name="Tian Q."/>
            <person name="Mei H."/>
            <person name="Zhang T."/>
            <person name="Gao T."/>
            <person name="Zhang H."/>
        </authorList>
    </citation>
    <scope>NUCLEOTIDE SEQUENCE</scope>
    <source>
        <strain evidence="2">G02</strain>
    </source>
</reference>
<dbReference type="Gene3D" id="3.30.70.270">
    <property type="match status" value="1"/>
</dbReference>
<dbReference type="PANTHER" id="PTHR24559:SF450">
    <property type="entry name" value="RNA-DIRECTED DNA POLYMERASE HOMOLOG"/>
    <property type="match status" value="1"/>
</dbReference>
<evidence type="ECO:0000313" key="2">
    <source>
        <dbReference type="EMBL" id="KAL0355854.1"/>
    </source>
</evidence>
<sequence length="117" mass="13638">MMDSGIIRTSQSSFASPILLVKKKDSGWRLCVDYRYLNKLTVKHNFPIHVIDELFDELHGAKYFSKIDLRSGYFQIRMKKEDIPKTSAITHSGHYEFLVMNQPFDLKCVSDSFDPFL</sequence>